<dbReference type="OrthoDB" id="9785602at2"/>
<name>A0A1W5ZY19_9BACI</name>
<dbReference type="AlphaFoldDB" id="A0A1W5ZY19"/>
<evidence type="ECO:0000259" key="4">
    <source>
        <dbReference type="PROSITE" id="PS51186"/>
    </source>
</evidence>
<dbReference type="STRING" id="402384.HM131_15420"/>
<dbReference type="InterPro" id="IPR051531">
    <property type="entry name" value="N-acetyltransferase"/>
</dbReference>
<accession>A0A1W5ZY19</accession>
<reference evidence="5 6" key="1">
    <citation type="submission" date="2017-04" db="EMBL/GenBank/DDBJ databases">
        <title>The whole genome sequencing and assembly of Halobacillus mangrovi strain.</title>
        <authorList>
            <person name="Lee S.-J."/>
            <person name="Park M.-K."/>
            <person name="Kim J.-Y."/>
            <person name="Lee Y.-J."/>
            <person name="Yi H."/>
            <person name="Bahn Y.-S."/>
            <person name="Kim J.F."/>
            <person name="Lee D.-W."/>
        </authorList>
    </citation>
    <scope>NUCLEOTIDE SEQUENCE [LARGE SCALE GENOMIC DNA]</scope>
    <source>
        <strain evidence="5 6">KTB 131</strain>
    </source>
</reference>
<dbReference type="PROSITE" id="PS51186">
    <property type="entry name" value="GNAT"/>
    <property type="match status" value="1"/>
</dbReference>
<dbReference type="GO" id="GO:0016747">
    <property type="term" value="F:acyltransferase activity, transferring groups other than amino-acyl groups"/>
    <property type="evidence" value="ECO:0007669"/>
    <property type="project" value="InterPro"/>
</dbReference>
<dbReference type="RefSeq" id="WP_085030613.1">
    <property type="nucleotide sequence ID" value="NZ_CP020772.1"/>
</dbReference>
<dbReference type="SUPFAM" id="SSF55729">
    <property type="entry name" value="Acyl-CoA N-acyltransferases (Nat)"/>
    <property type="match status" value="1"/>
</dbReference>
<feature type="domain" description="N-acetyltransferase" evidence="4">
    <location>
        <begin position="10"/>
        <end position="175"/>
    </location>
</feature>
<evidence type="ECO:0000256" key="2">
    <source>
        <dbReference type="ARBA" id="ARBA00023315"/>
    </source>
</evidence>
<comment type="similarity">
    <text evidence="3">Belongs to the acetyltransferase family. RimJ subfamily.</text>
</comment>
<sequence length="199" mass="23083">MEILEENERIFLREIAPDDWAPLHEIASDEEACKFQPWGPNNEDDSKFFVNQAMRDRQKRHRSRYVFAIVEKESNQIVGNIEMNIRDWDGVGEIGFIIHSGHWGKGLATDAALLIMKHSFEKCELHRVAATCSPENKASIKVLEKIGMVKEGVLRQDLLVKGEWRDSCVYSILREEWYEKYVNTDSQLNRLTDDQNDSA</sequence>
<evidence type="ECO:0000256" key="1">
    <source>
        <dbReference type="ARBA" id="ARBA00022679"/>
    </source>
</evidence>
<protein>
    <submittedName>
        <fullName evidence="5">GNAT family N-acetyltransferase</fullName>
    </submittedName>
</protein>
<keyword evidence="6" id="KW-1185">Reference proteome</keyword>
<evidence type="ECO:0000256" key="3">
    <source>
        <dbReference type="ARBA" id="ARBA00038502"/>
    </source>
</evidence>
<evidence type="ECO:0000313" key="5">
    <source>
        <dbReference type="EMBL" id="ARI78154.1"/>
    </source>
</evidence>
<keyword evidence="1 5" id="KW-0808">Transferase</keyword>
<dbReference type="InterPro" id="IPR000182">
    <property type="entry name" value="GNAT_dom"/>
</dbReference>
<gene>
    <name evidence="5" type="ORF">HM131_15420</name>
</gene>
<dbReference type="Pfam" id="PF13302">
    <property type="entry name" value="Acetyltransf_3"/>
    <property type="match status" value="1"/>
</dbReference>
<evidence type="ECO:0000313" key="6">
    <source>
        <dbReference type="Proteomes" id="UP000192527"/>
    </source>
</evidence>
<dbReference type="PANTHER" id="PTHR43792:SF8">
    <property type="entry name" value="[RIBOSOMAL PROTEIN US5]-ALANINE N-ACETYLTRANSFERASE"/>
    <property type="match status" value="1"/>
</dbReference>
<dbReference type="EMBL" id="CP020772">
    <property type="protein sequence ID" value="ARI78154.1"/>
    <property type="molecule type" value="Genomic_DNA"/>
</dbReference>
<proteinExistence type="inferred from homology"/>
<dbReference type="Proteomes" id="UP000192527">
    <property type="component" value="Chromosome"/>
</dbReference>
<organism evidence="5 6">
    <name type="scientific">Halobacillus mangrovi</name>
    <dbReference type="NCBI Taxonomy" id="402384"/>
    <lineage>
        <taxon>Bacteria</taxon>
        <taxon>Bacillati</taxon>
        <taxon>Bacillota</taxon>
        <taxon>Bacilli</taxon>
        <taxon>Bacillales</taxon>
        <taxon>Bacillaceae</taxon>
        <taxon>Halobacillus</taxon>
    </lineage>
</organism>
<keyword evidence="2" id="KW-0012">Acyltransferase</keyword>
<dbReference type="Gene3D" id="3.40.630.30">
    <property type="match status" value="1"/>
</dbReference>
<dbReference type="InterPro" id="IPR016181">
    <property type="entry name" value="Acyl_CoA_acyltransferase"/>
</dbReference>
<dbReference type="PANTHER" id="PTHR43792">
    <property type="entry name" value="GNAT FAMILY, PUTATIVE (AFU_ORTHOLOGUE AFUA_3G00765)-RELATED-RELATED"/>
    <property type="match status" value="1"/>
</dbReference>
<dbReference type="KEGG" id="hmn:HM131_15420"/>